<accession>A0ABX1EUI4</accession>
<dbReference type="InterPro" id="IPR007172">
    <property type="entry name" value="DUF374"/>
</dbReference>
<sequence>MIRRFIRHPAVQGGLARVVGLYLALVVRTTRWRLVGAEPALALVAAGQPLILAFWHERLPLMPALVHLARAQEPAAARVRPHVLVSQHRDGRFIGAAVGRFGVEMIYGSSRRGGATAMSALLRTLRRGQPVLITPDGPRGPRRQAAPGVAQVAAHSGAPVVPLGASSTAHWRLGSWDRMMLPLPFGRGVVVCGPPIPVARDAAETALPGIAAALTEACREADRLCGVADVPDRPPRNRTRRP</sequence>
<dbReference type="EMBL" id="JAAVTX010000002">
    <property type="protein sequence ID" value="NKE44301.1"/>
    <property type="molecule type" value="Genomic_DNA"/>
</dbReference>
<proteinExistence type="predicted"/>
<keyword evidence="2" id="KW-0012">Acyltransferase</keyword>
<gene>
    <name evidence="2" type="ORF">HB662_05895</name>
</gene>
<protein>
    <submittedName>
        <fullName evidence="2">Lysophospholipid acyltransferase family protein</fullName>
    </submittedName>
</protein>
<reference evidence="2 3" key="1">
    <citation type="submission" date="2020-03" db="EMBL/GenBank/DDBJ databases">
        <title>Roseomonas selenitidurans sp. nov. isolated from soil.</title>
        <authorList>
            <person name="Liu H."/>
        </authorList>
    </citation>
    <scope>NUCLEOTIDE SEQUENCE [LARGE SCALE GENOMIC DNA]</scope>
    <source>
        <strain evidence="2 3">JCM 15073</strain>
    </source>
</reference>
<comment type="caution">
    <text evidence="2">The sequence shown here is derived from an EMBL/GenBank/DDBJ whole genome shotgun (WGS) entry which is preliminary data.</text>
</comment>
<dbReference type="RefSeq" id="WP_168048193.1">
    <property type="nucleotide sequence ID" value="NZ_JAATJR010000002.1"/>
</dbReference>
<organism evidence="2 3">
    <name type="scientific">Falsiroseomonas frigidaquae</name>
    <dbReference type="NCBI Taxonomy" id="487318"/>
    <lineage>
        <taxon>Bacteria</taxon>
        <taxon>Pseudomonadati</taxon>
        <taxon>Pseudomonadota</taxon>
        <taxon>Alphaproteobacteria</taxon>
        <taxon>Acetobacterales</taxon>
        <taxon>Roseomonadaceae</taxon>
        <taxon>Falsiroseomonas</taxon>
    </lineage>
</organism>
<evidence type="ECO:0000313" key="3">
    <source>
        <dbReference type="Proteomes" id="UP000765160"/>
    </source>
</evidence>
<evidence type="ECO:0000313" key="2">
    <source>
        <dbReference type="EMBL" id="NKE44301.1"/>
    </source>
</evidence>
<dbReference type="GO" id="GO:0016746">
    <property type="term" value="F:acyltransferase activity"/>
    <property type="evidence" value="ECO:0007669"/>
    <property type="project" value="UniProtKB-KW"/>
</dbReference>
<keyword evidence="2" id="KW-0808">Transferase</keyword>
<dbReference type="CDD" id="cd07983">
    <property type="entry name" value="LPLAT_DUF374-like"/>
    <property type="match status" value="1"/>
</dbReference>
<feature type="domain" description="DUF374" evidence="1">
    <location>
        <begin position="80"/>
        <end position="142"/>
    </location>
</feature>
<name>A0ABX1EUI4_9PROT</name>
<keyword evidence="3" id="KW-1185">Reference proteome</keyword>
<dbReference type="Proteomes" id="UP000765160">
    <property type="component" value="Unassembled WGS sequence"/>
</dbReference>
<dbReference type="Pfam" id="PF04028">
    <property type="entry name" value="DUF374"/>
    <property type="match status" value="1"/>
</dbReference>
<evidence type="ECO:0000259" key="1">
    <source>
        <dbReference type="Pfam" id="PF04028"/>
    </source>
</evidence>